<keyword evidence="3" id="KW-1185">Reference proteome</keyword>
<name>A0A835EY43_9POAL</name>
<sequence>MESYNEDLAIAYFVPEVNKDDFGPMAHDLKDYFTRAHGVHLAEVLPYAIGDAYVRFHSVVERVCFLDATLQFHPQYTLSFAKHDEGRNARVHAMVREAWLTLMPCPKDAKNSNAIAKVVAGIGLLHYWHDTNNCARIVVKINMKEDHKEVTVLPFEDPTPPNGPLFAQPYYAPRWMGSNPFAHEVGQGSGGHSPVAQGMGEDGINLADMDVAHQAHGNYSEQVNDVVASPAALVPSMAHDSDNLLGVAADFLALGHSSIEVITLAKVICSFHPIPHTITIGLSTCLSILGISLDLSVPPYIIDERTLFYLASFLPDINGVLIGRQRPFVPYSDDDDEYDEVQVIYSIPSSASHKRKSRNLKRAFG</sequence>
<evidence type="ECO:0000313" key="2">
    <source>
        <dbReference type="EMBL" id="KAF8722860.1"/>
    </source>
</evidence>
<dbReference type="EMBL" id="JACEFO010001669">
    <property type="protein sequence ID" value="KAF8722860.1"/>
    <property type="molecule type" value="Genomic_DNA"/>
</dbReference>
<dbReference type="PANTHER" id="PTHR33075">
    <property type="entry name" value="OS02G0499800 PROTEIN"/>
    <property type="match status" value="1"/>
</dbReference>
<organism evidence="2 3">
    <name type="scientific">Digitaria exilis</name>
    <dbReference type="NCBI Taxonomy" id="1010633"/>
    <lineage>
        <taxon>Eukaryota</taxon>
        <taxon>Viridiplantae</taxon>
        <taxon>Streptophyta</taxon>
        <taxon>Embryophyta</taxon>
        <taxon>Tracheophyta</taxon>
        <taxon>Spermatophyta</taxon>
        <taxon>Magnoliopsida</taxon>
        <taxon>Liliopsida</taxon>
        <taxon>Poales</taxon>
        <taxon>Poaceae</taxon>
        <taxon>PACMAD clade</taxon>
        <taxon>Panicoideae</taxon>
        <taxon>Panicodae</taxon>
        <taxon>Paniceae</taxon>
        <taxon>Anthephorinae</taxon>
        <taxon>Digitaria</taxon>
    </lineage>
</organism>
<gene>
    <name evidence="2" type="ORF">HU200_021992</name>
</gene>
<proteinExistence type="predicted"/>
<reference evidence="2" key="1">
    <citation type="submission" date="2020-07" db="EMBL/GenBank/DDBJ databases">
        <title>Genome sequence and genetic diversity analysis of an under-domesticated orphan crop, white fonio (Digitaria exilis).</title>
        <authorList>
            <person name="Bennetzen J.L."/>
            <person name="Chen S."/>
            <person name="Ma X."/>
            <person name="Wang X."/>
            <person name="Yssel A.E.J."/>
            <person name="Chaluvadi S.R."/>
            <person name="Johnson M."/>
            <person name="Gangashetty P."/>
            <person name="Hamidou F."/>
            <person name="Sanogo M.D."/>
            <person name="Zwaenepoel A."/>
            <person name="Wallace J."/>
            <person name="Van De Peer Y."/>
            <person name="Van Deynze A."/>
        </authorList>
    </citation>
    <scope>NUCLEOTIDE SEQUENCE</scope>
    <source>
        <tissue evidence="2">Leaves</tissue>
    </source>
</reference>
<dbReference type="InterPro" id="IPR056018">
    <property type="entry name" value="DUF7597"/>
</dbReference>
<accession>A0A835EY43</accession>
<dbReference type="PANTHER" id="PTHR33075:SF7">
    <property type="entry name" value="OS02G0303350 PROTEIN"/>
    <property type="match status" value="1"/>
</dbReference>
<feature type="domain" description="DUF7597" evidence="1">
    <location>
        <begin position="5"/>
        <end position="90"/>
    </location>
</feature>
<protein>
    <recommendedName>
        <fullName evidence="1">DUF7597 domain-containing protein</fullName>
    </recommendedName>
</protein>
<comment type="caution">
    <text evidence="2">The sequence shown here is derived from an EMBL/GenBank/DDBJ whole genome shotgun (WGS) entry which is preliminary data.</text>
</comment>
<dbReference type="Pfam" id="PF24530">
    <property type="entry name" value="DUF7597"/>
    <property type="match status" value="1"/>
</dbReference>
<evidence type="ECO:0000259" key="1">
    <source>
        <dbReference type="Pfam" id="PF24530"/>
    </source>
</evidence>
<dbReference type="Proteomes" id="UP000636709">
    <property type="component" value="Unassembled WGS sequence"/>
</dbReference>
<dbReference type="AlphaFoldDB" id="A0A835EY43"/>
<evidence type="ECO:0000313" key="3">
    <source>
        <dbReference type="Proteomes" id="UP000636709"/>
    </source>
</evidence>